<comment type="catalytic activity">
    <reaction evidence="17">
        <text>L-seryl-[protein] + ATP = O-phospho-L-seryl-[protein] + ADP + H(+)</text>
        <dbReference type="Rhea" id="RHEA:17989"/>
        <dbReference type="Rhea" id="RHEA-COMP:9863"/>
        <dbReference type="Rhea" id="RHEA-COMP:11604"/>
        <dbReference type="ChEBI" id="CHEBI:15378"/>
        <dbReference type="ChEBI" id="CHEBI:29999"/>
        <dbReference type="ChEBI" id="CHEBI:30616"/>
        <dbReference type="ChEBI" id="CHEBI:83421"/>
        <dbReference type="ChEBI" id="CHEBI:456216"/>
        <dbReference type="EC" id="2.7.11.1"/>
    </reaction>
</comment>
<keyword evidence="10" id="KW-0418">Kinase</keyword>
<dbReference type="Proteomes" id="UP001501920">
    <property type="component" value="Chromosome 15"/>
</dbReference>
<evidence type="ECO:0000256" key="7">
    <source>
        <dbReference type="ARBA" id="ARBA00022679"/>
    </source>
</evidence>
<proteinExistence type="inferred from homology"/>
<dbReference type="GO" id="GO:0005737">
    <property type="term" value="C:cytoplasm"/>
    <property type="evidence" value="ECO:0007669"/>
    <property type="project" value="TreeGrafter"/>
</dbReference>
<dbReference type="OMA" id="FELIEVC"/>
<keyword evidence="11" id="KW-0221">Differentiation</keyword>
<comment type="cofactor">
    <cofactor evidence="1">
        <name>Mg(2+)</name>
        <dbReference type="ChEBI" id="CHEBI:18420"/>
    </cofactor>
</comment>
<name>A0A3B4EAG7_PYGNA</name>
<evidence type="ECO:0000256" key="2">
    <source>
        <dbReference type="ARBA" id="ARBA00006692"/>
    </source>
</evidence>
<keyword evidence="7" id="KW-0808">Transferase</keyword>
<feature type="domain" description="Protein kinase" evidence="18">
    <location>
        <begin position="11"/>
        <end position="266"/>
    </location>
</feature>
<evidence type="ECO:0000256" key="9">
    <source>
        <dbReference type="ARBA" id="ARBA00022741"/>
    </source>
</evidence>
<dbReference type="GeneTree" id="ENSGT00940000160464"/>
<keyword evidence="14" id="KW-0832">Ubl conjugation</keyword>
<gene>
    <name evidence="19" type="primary">TSSK6</name>
</gene>
<dbReference type="Pfam" id="PF00069">
    <property type="entry name" value="Pkinase"/>
    <property type="match status" value="1"/>
</dbReference>
<dbReference type="EC" id="2.7.11.1" evidence="3"/>
<evidence type="ECO:0000256" key="5">
    <source>
        <dbReference type="ARBA" id="ARBA00022527"/>
    </source>
</evidence>
<dbReference type="GO" id="GO:0007283">
    <property type="term" value="P:spermatogenesis"/>
    <property type="evidence" value="ECO:0007669"/>
    <property type="project" value="UniProtKB-KW"/>
</dbReference>
<keyword evidence="8" id="KW-0479">Metal-binding</keyword>
<dbReference type="PROSITE" id="PS50011">
    <property type="entry name" value="PROTEIN_KINASE_DOM"/>
    <property type="match status" value="1"/>
</dbReference>
<evidence type="ECO:0000259" key="18">
    <source>
        <dbReference type="PROSITE" id="PS50011"/>
    </source>
</evidence>
<keyword evidence="15" id="KW-0744">Spermatogenesis</keyword>
<evidence type="ECO:0000256" key="8">
    <source>
        <dbReference type="ARBA" id="ARBA00022723"/>
    </source>
</evidence>
<keyword evidence="9" id="KW-0547">Nucleotide-binding</keyword>
<dbReference type="GO" id="GO:0005524">
    <property type="term" value="F:ATP binding"/>
    <property type="evidence" value="ECO:0007669"/>
    <property type="project" value="UniProtKB-KW"/>
</dbReference>
<keyword evidence="4" id="KW-0217">Developmental protein</keyword>
<dbReference type="FunFam" id="1.10.510.10:FF:000658">
    <property type="entry name" value="Protein CBG12184"/>
    <property type="match status" value="1"/>
</dbReference>
<dbReference type="Gene3D" id="1.10.510.10">
    <property type="entry name" value="Transferase(Phosphotransferase) domain 1"/>
    <property type="match status" value="1"/>
</dbReference>
<keyword evidence="12" id="KW-0067">ATP-binding</keyword>
<evidence type="ECO:0000256" key="6">
    <source>
        <dbReference type="ARBA" id="ARBA00022553"/>
    </source>
</evidence>
<dbReference type="GO" id="GO:0050321">
    <property type="term" value="F:tau-protein kinase activity"/>
    <property type="evidence" value="ECO:0007669"/>
    <property type="project" value="TreeGrafter"/>
</dbReference>
<evidence type="ECO:0000256" key="17">
    <source>
        <dbReference type="ARBA" id="ARBA00048679"/>
    </source>
</evidence>
<dbReference type="SMART" id="SM00220">
    <property type="entry name" value="S_TKc"/>
    <property type="match status" value="1"/>
</dbReference>
<dbReference type="GO" id="GO:0000226">
    <property type="term" value="P:microtubule cytoskeleton organization"/>
    <property type="evidence" value="ECO:0007669"/>
    <property type="project" value="TreeGrafter"/>
</dbReference>
<evidence type="ECO:0000313" key="19">
    <source>
        <dbReference type="Ensembl" id="ENSPNAP00000032231.2"/>
    </source>
</evidence>
<dbReference type="InterPro" id="IPR008271">
    <property type="entry name" value="Ser/Thr_kinase_AS"/>
</dbReference>
<dbReference type="SUPFAM" id="SSF56112">
    <property type="entry name" value="Protein kinase-like (PK-like)"/>
    <property type="match status" value="1"/>
</dbReference>
<protein>
    <recommendedName>
        <fullName evidence="3">non-specific serine/threonine protein kinase</fullName>
        <ecNumber evidence="3">2.7.11.1</ecNumber>
    </recommendedName>
</protein>
<evidence type="ECO:0000256" key="14">
    <source>
        <dbReference type="ARBA" id="ARBA00022843"/>
    </source>
</evidence>
<evidence type="ECO:0000256" key="3">
    <source>
        <dbReference type="ARBA" id="ARBA00012513"/>
    </source>
</evidence>
<dbReference type="InterPro" id="IPR000719">
    <property type="entry name" value="Prot_kinase_dom"/>
</dbReference>
<evidence type="ECO:0000313" key="20">
    <source>
        <dbReference type="Proteomes" id="UP001501920"/>
    </source>
</evidence>
<dbReference type="PANTHER" id="PTHR24346:SF102">
    <property type="entry name" value="TESTIS-SPECIFIC SERINE_THREONINE-PROTEIN KINASE 1"/>
    <property type="match status" value="1"/>
</dbReference>
<dbReference type="STRING" id="42514.ENSPNAP00000032231"/>
<evidence type="ECO:0000256" key="12">
    <source>
        <dbReference type="ARBA" id="ARBA00022840"/>
    </source>
</evidence>
<dbReference type="Ensembl" id="ENSPNAT00000021952.2">
    <property type="protein sequence ID" value="ENSPNAP00000032231.2"/>
    <property type="gene ID" value="ENSPNAG00000020053.2"/>
</dbReference>
<sequence length="276" mass="30820">MNEKVLKRLGYKLGATIGEGSFTKVKLATSNKHATQVAIKIVDRKRAPNEFVSKFLPRELATLKVARHDHIVHVHEFIEVHNGPLYIVMELAATDLLKKTQELNCIPRDQAKTWFSQILSAVTFLHQKDIVHRDLKCENVLLTADHQVKLTDFGFGRFAKGFPELSQTFCGSAAYAPPEVLSGVPYDPKKYDVWSLGVILYIMVTGCMPFDDTNVSQMIPQIQGKALVYSEGITVEEPCRALISYLLQFCPSTRPSVTQVAQHPWLHTGAGDGQIS</sequence>
<reference evidence="19 20" key="1">
    <citation type="submission" date="2020-10" db="EMBL/GenBank/DDBJ databases">
        <title>Pygocentrus nattereri (red-bellied piranha) genome, fPygNat1, primary haplotype.</title>
        <authorList>
            <person name="Myers G."/>
            <person name="Meyer A."/>
            <person name="Karagic N."/>
            <person name="Pippel M."/>
            <person name="Winkler S."/>
            <person name="Tracey A."/>
            <person name="Wood J."/>
            <person name="Formenti G."/>
            <person name="Howe K."/>
            <person name="Fedrigo O."/>
            <person name="Jarvis E.D."/>
        </authorList>
    </citation>
    <scope>NUCLEOTIDE SEQUENCE [LARGE SCALE GENOMIC DNA]</scope>
</reference>
<evidence type="ECO:0000256" key="10">
    <source>
        <dbReference type="ARBA" id="ARBA00022777"/>
    </source>
</evidence>
<keyword evidence="13" id="KW-0460">Magnesium</keyword>
<dbReference type="InterPro" id="IPR011009">
    <property type="entry name" value="Kinase-like_dom_sf"/>
</dbReference>
<evidence type="ECO:0000256" key="15">
    <source>
        <dbReference type="ARBA" id="ARBA00022871"/>
    </source>
</evidence>
<comment type="similarity">
    <text evidence="2">Belongs to the protein kinase superfamily. CAMK Ser/Thr protein kinase family.</text>
</comment>
<comment type="catalytic activity">
    <reaction evidence="16">
        <text>L-threonyl-[protein] + ATP = O-phospho-L-threonyl-[protein] + ADP + H(+)</text>
        <dbReference type="Rhea" id="RHEA:46608"/>
        <dbReference type="Rhea" id="RHEA-COMP:11060"/>
        <dbReference type="Rhea" id="RHEA-COMP:11605"/>
        <dbReference type="ChEBI" id="CHEBI:15378"/>
        <dbReference type="ChEBI" id="CHEBI:30013"/>
        <dbReference type="ChEBI" id="CHEBI:30616"/>
        <dbReference type="ChEBI" id="CHEBI:61977"/>
        <dbReference type="ChEBI" id="CHEBI:456216"/>
        <dbReference type="EC" id="2.7.11.1"/>
    </reaction>
</comment>
<accession>A0A3B4EAG7</accession>
<keyword evidence="6" id="KW-0597">Phosphoprotein</keyword>
<evidence type="ECO:0000256" key="13">
    <source>
        <dbReference type="ARBA" id="ARBA00022842"/>
    </source>
</evidence>
<dbReference type="GO" id="GO:0000287">
    <property type="term" value="F:magnesium ion binding"/>
    <property type="evidence" value="ECO:0007669"/>
    <property type="project" value="UniProtKB-ARBA"/>
</dbReference>
<dbReference type="PROSITE" id="PS00108">
    <property type="entry name" value="PROTEIN_KINASE_ST"/>
    <property type="match status" value="1"/>
</dbReference>
<reference evidence="19" key="3">
    <citation type="submission" date="2025-09" db="UniProtKB">
        <authorList>
            <consortium name="Ensembl"/>
        </authorList>
    </citation>
    <scope>IDENTIFICATION</scope>
</reference>
<evidence type="ECO:0000256" key="4">
    <source>
        <dbReference type="ARBA" id="ARBA00022473"/>
    </source>
</evidence>
<dbReference type="PANTHER" id="PTHR24346">
    <property type="entry name" value="MAP/MICROTUBULE AFFINITY-REGULATING KINASE"/>
    <property type="match status" value="1"/>
</dbReference>
<evidence type="ECO:0000256" key="1">
    <source>
        <dbReference type="ARBA" id="ARBA00001946"/>
    </source>
</evidence>
<keyword evidence="20" id="KW-1185">Reference proteome</keyword>
<reference evidence="19" key="2">
    <citation type="submission" date="2025-08" db="UniProtKB">
        <authorList>
            <consortium name="Ensembl"/>
        </authorList>
    </citation>
    <scope>IDENTIFICATION</scope>
</reference>
<dbReference type="GO" id="GO:0035556">
    <property type="term" value="P:intracellular signal transduction"/>
    <property type="evidence" value="ECO:0007669"/>
    <property type="project" value="TreeGrafter"/>
</dbReference>
<organism evidence="19 20">
    <name type="scientific">Pygocentrus nattereri</name>
    <name type="common">Red-bellied piranha</name>
    <dbReference type="NCBI Taxonomy" id="42514"/>
    <lineage>
        <taxon>Eukaryota</taxon>
        <taxon>Metazoa</taxon>
        <taxon>Chordata</taxon>
        <taxon>Craniata</taxon>
        <taxon>Vertebrata</taxon>
        <taxon>Euteleostomi</taxon>
        <taxon>Actinopterygii</taxon>
        <taxon>Neopterygii</taxon>
        <taxon>Teleostei</taxon>
        <taxon>Ostariophysi</taxon>
        <taxon>Characiformes</taxon>
        <taxon>Characoidei</taxon>
        <taxon>Pygocentrus</taxon>
    </lineage>
</organism>
<dbReference type="GO" id="GO:0030154">
    <property type="term" value="P:cell differentiation"/>
    <property type="evidence" value="ECO:0007669"/>
    <property type="project" value="UniProtKB-KW"/>
</dbReference>
<evidence type="ECO:0000256" key="11">
    <source>
        <dbReference type="ARBA" id="ARBA00022782"/>
    </source>
</evidence>
<keyword evidence="5" id="KW-0723">Serine/threonine-protein kinase</keyword>
<dbReference type="AlphaFoldDB" id="A0A3B4EAG7"/>
<evidence type="ECO:0000256" key="16">
    <source>
        <dbReference type="ARBA" id="ARBA00047899"/>
    </source>
</evidence>